<feature type="compositionally biased region" description="Basic and acidic residues" evidence="1">
    <location>
        <begin position="412"/>
        <end position="427"/>
    </location>
</feature>
<proteinExistence type="predicted"/>
<evidence type="ECO:0000256" key="1">
    <source>
        <dbReference type="SAM" id="MobiDB-lite"/>
    </source>
</evidence>
<dbReference type="OrthoDB" id="5874076at2759"/>
<feature type="compositionally biased region" description="Polar residues" evidence="1">
    <location>
        <begin position="124"/>
        <end position="134"/>
    </location>
</feature>
<sequence>MENQQNKENDTVESCQADTAIGHNSSAQDTANMMNAVLNSRDDQAENFRCDEESENLPRVLNIEKQTENLEDLSRLAMFGKTRAVLRRSQINAETSRDNGVICHLFFFYLKKSMSLSTTLRSEYPSKQNGSLQRKTSRDVVATDSASRSVLRKNVQRHVTSTDSEKGETSGPITRSRYRELHVKSNAEEIPTAECGAGYQKDLRGDFNKMGLSSQRSSRDRTPRSNVSSVAVTKQARRIGPVRVGHPERSDIGEDPFLRNEVLSSEGGFRRDMVHRNANPGIGNSGSSSKSNRINQTPQSSGSTKIIGSSNASSKGPNTLQTRGSSLTSSKKSLIPKCRASSVTRVCGASPKSVQHPVRSSSLTRPFTRPLEYTGSAVRRFNTERTGNDFNNIARPTARPQSVTRHTVRPPSIDRHPTATNSSDRRPITAHTGGNTRQLESCGSASRQQKSDRNKCDIRPRSSVIHRTPVKRGGGDGTPLRGFRAELRRYPIPTGATPCHRPVTVTNDFHLVPKHIKNADLSQIGSTTSTTCSPGRVLSKEEVQAMVNRLAIPKRVANSVTKTTTKITNQQTHGLSCVKIRSRSTSSSRPPISTACHSGTVSRALLFSRNENTHRAKWNAPGQVESHITGTEV</sequence>
<reference evidence="2 3" key="1">
    <citation type="submission" date="2013-11" db="EMBL/GenBank/DDBJ databases">
        <title>Draft genome of the bovine lungworm Dictyocaulus viviparus.</title>
        <authorList>
            <person name="Mitreva M."/>
        </authorList>
    </citation>
    <scope>NUCLEOTIDE SEQUENCE [LARGE SCALE GENOMIC DNA]</scope>
    <source>
        <strain evidence="2 3">HannoverDv2000</strain>
    </source>
</reference>
<dbReference type="EMBL" id="KN716182">
    <property type="protein sequence ID" value="KJH51483.1"/>
    <property type="molecule type" value="Genomic_DNA"/>
</dbReference>
<keyword evidence="3" id="KW-1185">Reference proteome</keyword>
<accession>A0A0D8Y3N4</accession>
<feature type="compositionally biased region" description="Basic and acidic residues" evidence="1">
    <location>
        <begin position="245"/>
        <end position="258"/>
    </location>
</feature>
<gene>
    <name evidence="2" type="ORF">DICVIV_02316</name>
</gene>
<feature type="region of interest" description="Disordered" evidence="1">
    <location>
        <begin position="124"/>
        <end position="172"/>
    </location>
</feature>
<organism evidence="2 3">
    <name type="scientific">Dictyocaulus viviparus</name>
    <name type="common">Bovine lungworm</name>
    <dbReference type="NCBI Taxonomy" id="29172"/>
    <lineage>
        <taxon>Eukaryota</taxon>
        <taxon>Metazoa</taxon>
        <taxon>Ecdysozoa</taxon>
        <taxon>Nematoda</taxon>
        <taxon>Chromadorea</taxon>
        <taxon>Rhabditida</taxon>
        <taxon>Rhabditina</taxon>
        <taxon>Rhabditomorpha</taxon>
        <taxon>Strongyloidea</taxon>
        <taxon>Metastrongylidae</taxon>
        <taxon>Dictyocaulus</taxon>
    </lineage>
</organism>
<feature type="compositionally biased region" description="Basic and acidic residues" evidence="1">
    <location>
        <begin position="449"/>
        <end position="460"/>
    </location>
</feature>
<evidence type="ECO:0000313" key="3">
    <source>
        <dbReference type="Proteomes" id="UP000053766"/>
    </source>
</evidence>
<evidence type="ECO:0000313" key="2">
    <source>
        <dbReference type="EMBL" id="KJH51483.1"/>
    </source>
</evidence>
<dbReference type="AlphaFoldDB" id="A0A0D8Y3N4"/>
<feature type="region of interest" description="Disordered" evidence="1">
    <location>
        <begin position="386"/>
        <end position="462"/>
    </location>
</feature>
<feature type="compositionally biased region" description="Low complexity" evidence="1">
    <location>
        <begin position="277"/>
        <end position="295"/>
    </location>
</feature>
<dbReference type="Proteomes" id="UP000053766">
    <property type="component" value="Unassembled WGS sequence"/>
</dbReference>
<feature type="compositionally biased region" description="Polar residues" evidence="1">
    <location>
        <begin position="296"/>
        <end position="332"/>
    </location>
</feature>
<reference evidence="3" key="2">
    <citation type="journal article" date="2016" name="Sci. Rep.">
        <title>Dictyocaulus viviparus genome, variome and transcriptome elucidate lungworm biology and support future intervention.</title>
        <authorList>
            <person name="McNulty S.N."/>
            <person name="Strube C."/>
            <person name="Rosa B.A."/>
            <person name="Martin J.C."/>
            <person name="Tyagi R."/>
            <person name="Choi Y.J."/>
            <person name="Wang Q."/>
            <person name="Hallsworth Pepin K."/>
            <person name="Zhang X."/>
            <person name="Ozersky P."/>
            <person name="Wilson R.K."/>
            <person name="Sternberg P.W."/>
            <person name="Gasser R.B."/>
            <person name="Mitreva M."/>
        </authorList>
    </citation>
    <scope>NUCLEOTIDE SEQUENCE [LARGE SCALE GENOMIC DNA]</scope>
    <source>
        <strain evidence="3">HannoverDv2000</strain>
    </source>
</reference>
<feature type="region of interest" description="Disordered" evidence="1">
    <location>
        <begin position="195"/>
        <end position="363"/>
    </location>
</feature>
<name>A0A0D8Y3N4_DICVI</name>
<feature type="compositionally biased region" description="Polar residues" evidence="1">
    <location>
        <begin position="432"/>
        <end position="448"/>
    </location>
</feature>
<protein>
    <submittedName>
        <fullName evidence="2">Uncharacterized protein</fullName>
    </submittedName>
</protein>